<organism evidence="7 8">
    <name type="scientific">Marisediminicola antarctica</name>
    <dbReference type="NCBI Taxonomy" id="674079"/>
    <lineage>
        <taxon>Bacteria</taxon>
        <taxon>Bacillati</taxon>
        <taxon>Actinomycetota</taxon>
        <taxon>Actinomycetes</taxon>
        <taxon>Micrococcales</taxon>
        <taxon>Microbacteriaceae</taxon>
        <taxon>Marisediminicola</taxon>
    </lineage>
</organism>
<dbReference type="SUPFAM" id="SSF88946">
    <property type="entry name" value="Sigma2 domain of RNA polymerase sigma factors"/>
    <property type="match status" value="1"/>
</dbReference>
<dbReference type="AlphaFoldDB" id="A0A7L5AGG7"/>
<sequence length="197" mass="21633">MSSDRENIFRARDDPGAFAAVFDKYSALVHRYVARRVDAQVADDVMSETFLVAFERRASFDGSEDARPWLLGIATNLIKKHARLEAKAWKGLVAADLGEVRLDAIDEANARLDATATAKRIGAALRRLPAGDRDALLLYAWGDLNYEGVAVALNIPVGTVRSRLNRARHKLRIAIDPGAARDEEVEHERGLAPASDS</sequence>
<name>A0A7L5AGG7_9MICO</name>
<evidence type="ECO:0000256" key="2">
    <source>
        <dbReference type="ARBA" id="ARBA00023015"/>
    </source>
</evidence>
<keyword evidence="3" id="KW-0731">Sigma factor</keyword>
<keyword evidence="2" id="KW-0805">Transcription regulation</keyword>
<evidence type="ECO:0000256" key="3">
    <source>
        <dbReference type="ARBA" id="ARBA00023082"/>
    </source>
</evidence>
<dbReference type="GO" id="GO:0016987">
    <property type="term" value="F:sigma factor activity"/>
    <property type="evidence" value="ECO:0007669"/>
    <property type="project" value="UniProtKB-KW"/>
</dbReference>
<gene>
    <name evidence="7" type="ORF">BHD05_08220</name>
</gene>
<dbReference type="InterPro" id="IPR007627">
    <property type="entry name" value="RNA_pol_sigma70_r2"/>
</dbReference>
<evidence type="ECO:0000313" key="7">
    <source>
        <dbReference type="EMBL" id="QHO69628.1"/>
    </source>
</evidence>
<protein>
    <recommendedName>
        <fullName evidence="9">RNA polymerase subunit sigma-70</fullName>
    </recommendedName>
</protein>
<dbReference type="EMBL" id="CP017146">
    <property type="protein sequence ID" value="QHO69628.1"/>
    <property type="molecule type" value="Genomic_DNA"/>
</dbReference>
<dbReference type="PANTHER" id="PTHR43133:SF25">
    <property type="entry name" value="RNA POLYMERASE SIGMA FACTOR RFAY-RELATED"/>
    <property type="match status" value="1"/>
</dbReference>
<evidence type="ECO:0000313" key="8">
    <source>
        <dbReference type="Proteomes" id="UP000464507"/>
    </source>
</evidence>
<dbReference type="NCBIfam" id="TIGR02937">
    <property type="entry name" value="sigma70-ECF"/>
    <property type="match status" value="1"/>
</dbReference>
<evidence type="ECO:0000259" key="6">
    <source>
        <dbReference type="Pfam" id="PF08281"/>
    </source>
</evidence>
<dbReference type="InterPro" id="IPR013249">
    <property type="entry name" value="RNA_pol_sigma70_r4_t2"/>
</dbReference>
<dbReference type="InterPro" id="IPR013325">
    <property type="entry name" value="RNA_pol_sigma_r2"/>
</dbReference>
<evidence type="ECO:0008006" key="9">
    <source>
        <dbReference type="Google" id="ProtNLM"/>
    </source>
</evidence>
<feature type="domain" description="RNA polymerase sigma factor 70 region 4 type 2" evidence="6">
    <location>
        <begin position="120"/>
        <end position="171"/>
    </location>
</feature>
<dbReference type="Gene3D" id="1.10.1740.10">
    <property type="match status" value="1"/>
</dbReference>
<keyword evidence="8" id="KW-1185">Reference proteome</keyword>
<proteinExistence type="inferred from homology"/>
<dbReference type="InterPro" id="IPR014284">
    <property type="entry name" value="RNA_pol_sigma-70_dom"/>
</dbReference>
<dbReference type="KEGG" id="mant:BHD05_08220"/>
<evidence type="ECO:0000256" key="1">
    <source>
        <dbReference type="ARBA" id="ARBA00010641"/>
    </source>
</evidence>
<dbReference type="Pfam" id="PF04542">
    <property type="entry name" value="Sigma70_r2"/>
    <property type="match status" value="1"/>
</dbReference>
<evidence type="ECO:0000259" key="5">
    <source>
        <dbReference type="Pfam" id="PF04542"/>
    </source>
</evidence>
<accession>A0A7L5AGG7</accession>
<dbReference type="Proteomes" id="UP000464507">
    <property type="component" value="Chromosome"/>
</dbReference>
<dbReference type="GO" id="GO:0003677">
    <property type="term" value="F:DNA binding"/>
    <property type="evidence" value="ECO:0007669"/>
    <property type="project" value="InterPro"/>
</dbReference>
<comment type="similarity">
    <text evidence="1">Belongs to the sigma-70 factor family. ECF subfamily.</text>
</comment>
<dbReference type="InterPro" id="IPR013324">
    <property type="entry name" value="RNA_pol_sigma_r3/r4-like"/>
</dbReference>
<dbReference type="SUPFAM" id="SSF88659">
    <property type="entry name" value="Sigma3 and sigma4 domains of RNA polymerase sigma factors"/>
    <property type="match status" value="1"/>
</dbReference>
<feature type="domain" description="RNA polymerase sigma-70 region 2" evidence="5">
    <location>
        <begin position="22"/>
        <end position="84"/>
    </location>
</feature>
<keyword evidence="4" id="KW-0804">Transcription</keyword>
<dbReference type="PANTHER" id="PTHR43133">
    <property type="entry name" value="RNA POLYMERASE ECF-TYPE SIGMA FACTO"/>
    <property type="match status" value="1"/>
</dbReference>
<dbReference type="InterPro" id="IPR039425">
    <property type="entry name" value="RNA_pol_sigma-70-like"/>
</dbReference>
<dbReference type="InterPro" id="IPR036388">
    <property type="entry name" value="WH-like_DNA-bd_sf"/>
</dbReference>
<reference evidence="7 8" key="1">
    <citation type="submission" date="2016-09" db="EMBL/GenBank/DDBJ databases">
        <title>Complete genome sequence of microbes from the polar regions.</title>
        <authorList>
            <person name="Liao L."/>
            <person name="Chen B."/>
        </authorList>
    </citation>
    <scope>NUCLEOTIDE SEQUENCE [LARGE SCALE GENOMIC DNA]</scope>
    <source>
        <strain evidence="7 8">ZS314</strain>
    </source>
</reference>
<dbReference type="Pfam" id="PF08281">
    <property type="entry name" value="Sigma70_r4_2"/>
    <property type="match status" value="1"/>
</dbReference>
<evidence type="ECO:0000256" key="4">
    <source>
        <dbReference type="ARBA" id="ARBA00023163"/>
    </source>
</evidence>
<dbReference type="Gene3D" id="1.10.10.10">
    <property type="entry name" value="Winged helix-like DNA-binding domain superfamily/Winged helix DNA-binding domain"/>
    <property type="match status" value="1"/>
</dbReference>
<dbReference type="CDD" id="cd06171">
    <property type="entry name" value="Sigma70_r4"/>
    <property type="match status" value="1"/>
</dbReference>
<dbReference type="GO" id="GO:0006352">
    <property type="term" value="P:DNA-templated transcription initiation"/>
    <property type="evidence" value="ECO:0007669"/>
    <property type="project" value="InterPro"/>
</dbReference>